<dbReference type="InterPro" id="IPR025584">
    <property type="entry name" value="Cthe_2159"/>
</dbReference>
<evidence type="ECO:0000256" key="2">
    <source>
        <dbReference type="SAM" id="Phobius"/>
    </source>
</evidence>
<dbReference type="Proteomes" id="UP001191019">
    <property type="component" value="Unassembled WGS sequence"/>
</dbReference>
<proteinExistence type="predicted"/>
<organism evidence="3 4">
    <name type="scientific">Candidatus Nanosyncoccus alces</name>
    <dbReference type="NCBI Taxonomy" id="2171997"/>
    <lineage>
        <taxon>Bacteria</taxon>
        <taxon>Candidatus Saccharimonadota</taxon>
        <taxon>Candidatus Nanosyncoccalia</taxon>
        <taxon>Candidatus Nanosyncoccales</taxon>
        <taxon>Candidatus Nanosyncoccaceae</taxon>
        <taxon>Candidatus Nanosyncoccus</taxon>
    </lineage>
</organism>
<protein>
    <submittedName>
        <fullName evidence="3">Carbohydrate-binding domain-containing protein</fullName>
    </submittedName>
</protein>
<accession>A0ABY0FMA7</accession>
<keyword evidence="2" id="KW-1133">Transmembrane helix</keyword>
<dbReference type="EMBL" id="PRLM01000006">
    <property type="protein sequence ID" value="RYC74409.1"/>
    <property type="molecule type" value="Genomic_DNA"/>
</dbReference>
<evidence type="ECO:0000313" key="3">
    <source>
        <dbReference type="EMBL" id="RYC74409.1"/>
    </source>
</evidence>
<sequence length="501" mass="52450">MAEEKNNSSFWGEVPNNGSPRTEPKKTSGFKFDKKWLLAGLLVVAVLTTAVIVNLNHDNNTSTSTSSLDIDNGDLKINWERYSTTNIELSESLTITSSGIYHITGSLEDGGISIDAGNEGVVKLILDNVSIKNSSGPAVSCISGNDLVIELVGENYLEDGSAYSADLDEDVNGVIYSKADLTIEGEGAAKIVANYQDGIVGKDDLKFNGGTYDIDAIDDGIRGKDSVYIVDGTFNIVSKGDSIKSTNDTDAGKGFILIENGDISIASGDDGIHAIRSLLIQDGKINITKSYEGLEAQKIIINSGEISVTSSDDGINAGGSSDNSTSNPMAGDASCELTINGGNVYVNASGDGIDSNGYIYFNGGKVVVDGPTNNGNGALDSGIGIVMNGGEVIAVGSSGMAETLGTTSSIYNISVYLSSSQSANTKIEIKNSNAETIVEHTSAKVFNHLSIGSGYFKLGETYTIYLNGTKYQDFTISDIVTTVGSSNSNNMMPGSGTQNRR</sequence>
<keyword evidence="2" id="KW-0472">Membrane</keyword>
<evidence type="ECO:0000256" key="1">
    <source>
        <dbReference type="SAM" id="MobiDB-lite"/>
    </source>
</evidence>
<reference evidence="3 4" key="1">
    <citation type="journal article" date="2018" name="bioRxiv">
        <title>Evidence of independent acquisition and adaption of ultra-small bacteria to human hosts across the highly diverse yet reduced genomes of the phylum Saccharibacteria.</title>
        <authorList>
            <person name="McLean J.S."/>
            <person name="Bor B."/>
            <person name="To T.T."/>
            <person name="Liu Q."/>
            <person name="Kearns K.A."/>
            <person name="Solden L.M."/>
            <person name="Wrighton K.C."/>
            <person name="He X."/>
            <person name="Shi W."/>
        </authorList>
    </citation>
    <scope>NUCLEOTIDE SEQUENCE [LARGE SCALE GENOMIC DNA]</scope>
    <source>
        <strain evidence="3 4">TM7_G3_2_Rum_HOT_351B</strain>
    </source>
</reference>
<dbReference type="RefSeq" id="WP_129735167.1">
    <property type="nucleotide sequence ID" value="NZ_PRLM01000006.1"/>
</dbReference>
<dbReference type="Pfam" id="PF14262">
    <property type="entry name" value="Cthe_2159"/>
    <property type="match status" value="1"/>
</dbReference>
<keyword evidence="2" id="KW-0812">Transmembrane</keyword>
<evidence type="ECO:0000313" key="4">
    <source>
        <dbReference type="Proteomes" id="UP001191019"/>
    </source>
</evidence>
<name>A0ABY0FMA7_9BACT</name>
<feature type="transmembrane region" description="Helical" evidence="2">
    <location>
        <begin position="36"/>
        <end position="55"/>
    </location>
</feature>
<comment type="caution">
    <text evidence="3">The sequence shown here is derived from an EMBL/GenBank/DDBJ whole genome shotgun (WGS) entry which is preliminary data.</text>
</comment>
<reference evidence="3 4" key="2">
    <citation type="journal article" date="2020" name="Cell Rep.">
        <title>Acquisition and Adaptation of Ultra-small Parasitic Reduced Genome Bacteria to Mammalian Hosts.</title>
        <authorList>
            <person name="McLean J.S."/>
            <person name="Bor B."/>
            <person name="Kerns K.A."/>
            <person name="Liu Q."/>
            <person name="To T.T."/>
            <person name="Solden L."/>
            <person name="Hendrickson E.L."/>
            <person name="Wrighton K."/>
            <person name="Shi W."/>
            <person name="He X."/>
        </authorList>
    </citation>
    <scope>NUCLEOTIDE SEQUENCE [LARGE SCALE GENOMIC DNA]</scope>
    <source>
        <strain evidence="3 4">TM7_G3_2_Rum_HOT_351B</strain>
    </source>
</reference>
<keyword evidence="4" id="KW-1185">Reference proteome</keyword>
<gene>
    <name evidence="3" type="ORF">G3RUM_00563</name>
</gene>
<feature type="region of interest" description="Disordered" evidence="1">
    <location>
        <begin position="1"/>
        <end position="27"/>
    </location>
</feature>